<evidence type="ECO:0000313" key="1">
    <source>
        <dbReference type="EMBL" id="ELY92988.1"/>
    </source>
</evidence>
<keyword evidence="2" id="KW-1185">Reference proteome</keyword>
<accession>M0A6N6</accession>
<dbReference type="InterPro" id="IPR036388">
    <property type="entry name" value="WH-like_DNA-bd_sf"/>
</dbReference>
<organism evidence="1 2">
    <name type="scientific">Natrialba hulunbeirensis JCM 10989</name>
    <dbReference type="NCBI Taxonomy" id="1227493"/>
    <lineage>
        <taxon>Archaea</taxon>
        <taxon>Methanobacteriati</taxon>
        <taxon>Methanobacteriota</taxon>
        <taxon>Stenosarchaea group</taxon>
        <taxon>Halobacteria</taxon>
        <taxon>Halobacteriales</taxon>
        <taxon>Natrialbaceae</taxon>
        <taxon>Natrialba</taxon>
    </lineage>
</organism>
<dbReference type="Gene3D" id="1.10.10.10">
    <property type="entry name" value="Winged helix-like DNA-binding domain superfamily/Winged helix DNA-binding domain"/>
    <property type="match status" value="1"/>
</dbReference>
<dbReference type="AlphaFoldDB" id="M0A6N6"/>
<dbReference type="EMBL" id="AOIM01000015">
    <property type="protein sequence ID" value="ELY92988.1"/>
    <property type="molecule type" value="Genomic_DNA"/>
</dbReference>
<dbReference type="Proteomes" id="UP000011519">
    <property type="component" value="Unassembled WGS sequence"/>
</dbReference>
<name>M0A6N6_9EURY</name>
<dbReference type="OrthoDB" id="247722at2157"/>
<evidence type="ECO:0008006" key="3">
    <source>
        <dbReference type="Google" id="ProtNLM"/>
    </source>
</evidence>
<evidence type="ECO:0000313" key="2">
    <source>
        <dbReference type="Proteomes" id="UP000011519"/>
    </source>
</evidence>
<proteinExistence type="predicted"/>
<dbReference type="RefSeq" id="WP_006652561.1">
    <property type="nucleotide sequence ID" value="NZ_AOIM01000015.1"/>
</dbReference>
<reference evidence="1 2" key="1">
    <citation type="journal article" date="2014" name="PLoS Genet.">
        <title>Phylogenetically driven sequencing of extremely halophilic archaea reveals strategies for static and dynamic osmo-response.</title>
        <authorList>
            <person name="Becker E.A."/>
            <person name="Seitzer P.M."/>
            <person name="Tritt A."/>
            <person name="Larsen D."/>
            <person name="Krusor M."/>
            <person name="Yao A.I."/>
            <person name="Wu D."/>
            <person name="Madern D."/>
            <person name="Eisen J.A."/>
            <person name="Darling A.E."/>
            <person name="Facciotti M.T."/>
        </authorList>
    </citation>
    <scope>NUCLEOTIDE SEQUENCE [LARGE SCALE GENOMIC DNA]</scope>
    <source>
        <strain evidence="1 2">JCM 10989</strain>
    </source>
</reference>
<comment type="caution">
    <text evidence="1">The sequence shown here is derived from an EMBL/GenBank/DDBJ whole genome shotgun (WGS) entry which is preliminary data.</text>
</comment>
<protein>
    <recommendedName>
        <fullName evidence="3">ArsR family transcriptional regulator</fullName>
    </recommendedName>
</protein>
<sequence>MTVVRFDNGKRVIQRWDQVFTVISAEPRRQIIISLMDSEPDQSVALPAAASNPNVPIDPTTLRQQLVHNHLPLLADLGFVEWETDPLCAVRGDRFDEVAVVFTALHETAAELPDSLVVGCQRLECEQQHNESVLE</sequence>
<dbReference type="PATRIC" id="fig|1227493.4.peg.1313"/>
<gene>
    <name evidence="1" type="ORF">C483_06650</name>
</gene>